<dbReference type="Gramene" id="TraesCS7B03G0714300.1">
    <property type="protein sequence ID" value="TraesCS7B03G0714300.1.CDS"/>
    <property type="gene ID" value="TraesCS7B03G0714300"/>
</dbReference>
<feature type="compositionally biased region" description="Low complexity" evidence="1">
    <location>
        <begin position="75"/>
        <end position="85"/>
    </location>
</feature>
<dbReference type="Proteomes" id="UP000019116">
    <property type="component" value="Chromosome 7B"/>
</dbReference>
<dbReference type="Gramene" id="TraesRN7B0100718900.1">
    <property type="protein sequence ID" value="TraesRN7B0100718900.1"/>
    <property type="gene ID" value="TraesRN7B0100718900"/>
</dbReference>
<keyword evidence="2" id="KW-1133">Transmembrane helix</keyword>
<reference evidence="4" key="1">
    <citation type="submission" date="2018-08" db="EMBL/GenBank/DDBJ databases">
        <authorList>
            <person name="Rossello M."/>
        </authorList>
    </citation>
    <scope>NUCLEOTIDE SEQUENCE [LARGE SCALE GENOMIC DNA]</scope>
    <source>
        <strain evidence="4">cv. Chinese Spring</strain>
    </source>
</reference>
<feature type="compositionally biased region" description="Pro residues" evidence="1">
    <location>
        <begin position="86"/>
        <end position="102"/>
    </location>
</feature>
<evidence type="ECO:0000256" key="1">
    <source>
        <dbReference type="SAM" id="MobiDB-lite"/>
    </source>
</evidence>
<evidence type="ECO:0000256" key="2">
    <source>
        <dbReference type="SAM" id="Phobius"/>
    </source>
</evidence>
<keyword evidence="2" id="KW-0472">Membrane</keyword>
<feature type="signal peptide" evidence="3">
    <location>
        <begin position="1"/>
        <end position="23"/>
    </location>
</feature>
<dbReference type="Gramene" id="TraesROB_scaffold_017910_01G000300.1">
    <property type="protein sequence ID" value="TraesROB_scaffold_017910_01G000300.1"/>
    <property type="gene ID" value="TraesROB_scaffold_017910_01G000300"/>
</dbReference>
<name>A0A3B6SHU2_WHEAT</name>
<proteinExistence type="predicted"/>
<keyword evidence="3" id="KW-0732">Signal</keyword>
<feature type="transmembrane region" description="Helical" evidence="2">
    <location>
        <begin position="43"/>
        <end position="61"/>
    </location>
</feature>
<accession>A0A3B6SHU2</accession>
<keyword evidence="2" id="KW-0812">Transmembrane</keyword>
<dbReference type="EnsemblPlants" id="TraesCS7B02G259400.1">
    <property type="protein sequence ID" value="TraesCS7B02G259400.1"/>
    <property type="gene ID" value="TraesCS7B02G259400"/>
</dbReference>
<dbReference type="Gramene" id="TraesWEE_scaffold_036014_01G000100.1">
    <property type="protein sequence ID" value="TraesWEE_scaffold_036014_01G000100.1"/>
    <property type="gene ID" value="TraesWEE_scaffold_036014_01G000100"/>
</dbReference>
<dbReference type="Gramene" id="TraesCS7B02G259400.1">
    <property type="protein sequence ID" value="TraesCS7B02G259400.1"/>
    <property type="gene ID" value="TraesCS7B02G259400"/>
</dbReference>
<dbReference type="Gramene" id="TraesCAD_scaffold_121201_01G000100.1">
    <property type="protein sequence ID" value="TraesCAD_scaffold_121201_01G000100.1"/>
    <property type="gene ID" value="TraesCAD_scaffold_121201_01G000100"/>
</dbReference>
<feature type="region of interest" description="Disordered" evidence="1">
    <location>
        <begin position="71"/>
        <end position="109"/>
    </location>
</feature>
<evidence type="ECO:0000256" key="3">
    <source>
        <dbReference type="SAM" id="SignalP"/>
    </source>
</evidence>
<sequence length="109" mass="11707">MASFARAARFMVLLQIALFAVSAVIMSSSVCYGAGISRECFRTAHFILFVVISSFSYTGALDPSRRPICRGRPCGQPGLPYGGRPRPYPYRPQPGPGAPPPYNGGIGRP</sequence>
<evidence type="ECO:0000313" key="4">
    <source>
        <dbReference type="EnsemblPlants" id="TraesCS7B02G259400.1"/>
    </source>
</evidence>
<keyword evidence="5" id="KW-1185">Reference proteome</keyword>
<evidence type="ECO:0000313" key="5">
    <source>
        <dbReference type="Proteomes" id="UP000019116"/>
    </source>
</evidence>
<feature type="chain" id="PRO_5043180572" evidence="3">
    <location>
        <begin position="24"/>
        <end position="109"/>
    </location>
</feature>
<reference evidence="4" key="2">
    <citation type="submission" date="2018-10" db="UniProtKB">
        <authorList>
            <consortium name="EnsemblPlants"/>
        </authorList>
    </citation>
    <scope>IDENTIFICATION</scope>
</reference>
<organism evidence="4">
    <name type="scientific">Triticum aestivum</name>
    <name type="common">Wheat</name>
    <dbReference type="NCBI Taxonomy" id="4565"/>
    <lineage>
        <taxon>Eukaryota</taxon>
        <taxon>Viridiplantae</taxon>
        <taxon>Streptophyta</taxon>
        <taxon>Embryophyta</taxon>
        <taxon>Tracheophyta</taxon>
        <taxon>Spermatophyta</taxon>
        <taxon>Magnoliopsida</taxon>
        <taxon>Liliopsida</taxon>
        <taxon>Poales</taxon>
        <taxon>Poaceae</taxon>
        <taxon>BOP clade</taxon>
        <taxon>Pooideae</taxon>
        <taxon>Triticodae</taxon>
        <taxon>Triticeae</taxon>
        <taxon>Triticinae</taxon>
        <taxon>Triticum</taxon>
    </lineage>
</organism>
<dbReference type="Gramene" id="TraesCLE_scaffold_157361_01G000100.1">
    <property type="protein sequence ID" value="TraesCLE_scaffold_157361_01G000100.1"/>
    <property type="gene ID" value="TraesCLE_scaffold_157361_01G000100"/>
</dbReference>
<dbReference type="AlphaFoldDB" id="A0A3B6SHU2"/>
<dbReference type="OrthoDB" id="650419at2759"/>
<protein>
    <submittedName>
        <fullName evidence="4">Uncharacterized protein</fullName>
    </submittedName>
</protein>